<dbReference type="InterPro" id="IPR050567">
    <property type="entry name" value="Mitochondrial_Carrier"/>
</dbReference>
<dbReference type="SUPFAM" id="SSF103506">
    <property type="entry name" value="Mitochondrial carrier"/>
    <property type="match status" value="1"/>
</dbReference>
<organism evidence="11 12">
    <name type="scientific">Tenebrio molitor</name>
    <name type="common">Yellow mealworm beetle</name>
    <dbReference type="NCBI Taxonomy" id="7067"/>
    <lineage>
        <taxon>Eukaryota</taxon>
        <taxon>Metazoa</taxon>
        <taxon>Ecdysozoa</taxon>
        <taxon>Arthropoda</taxon>
        <taxon>Hexapoda</taxon>
        <taxon>Insecta</taxon>
        <taxon>Pterygota</taxon>
        <taxon>Neoptera</taxon>
        <taxon>Endopterygota</taxon>
        <taxon>Coleoptera</taxon>
        <taxon>Polyphaga</taxon>
        <taxon>Cucujiformia</taxon>
        <taxon>Tenebrionidae</taxon>
        <taxon>Tenebrio</taxon>
    </lineage>
</organism>
<keyword evidence="3 10" id="KW-0813">Transport</keyword>
<evidence type="ECO:0000256" key="7">
    <source>
        <dbReference type="ARBA" id="ARBA00023128"/>
    </source>
</evidence>
<evidence type="ECO:0008006" key="13">
    <source>
        <dbReference type="Google" id="ProtNLM"/>
    </source>
</evidence>
<keyword evidence="12" id="KW-1185">Reference proteome</keyword>
<keyword evidence="8 9" id="KW-0472">Membrane</keyword>
<dbReference type="PROSITE" id="PS50920">
    <property type="entry name" value="SOLCAR"/>
    <property type="match status" value="2"/>
</dbReference>
<evidence type="ECO:0000256" key="4">
    <source>
        <dbReference type="ARBA" id="ARBA00022692"/>
    </source>
</evidence>
<dbReference type="Gene3D" id="1.50.40.10">
    <property type="entry name" value="Mitochondrial carrier domain"/>
    <property type="match status" value="2"/>
</dbReference>
<protein>
    <recommendedName>
        <fullName evidence="13">Mitochondrial carrier protein</fullName>
    </recommendedName>
</protein>
<evidence type="ECO:0000256" key="10">
    <source>
        <dbReference type="RuleBase" id="RU000488"/>
    </source>
</evidence>
<keyword evidence="4 9" id="KW-0812">Transmembrane</keyword>
<dbReference type="InterPro" id="IPR023395">
    <property type="entry name" value="MCP_dom_sf"/>
</dbReference>
<dbReference type="GO" id="GO:1990575">
    <property type="term" value="P:mitochondrial L-ornithine transmembrane transport"/>
    <property type="evidence" value="ECO:0007669"/>
    <property type="project" value="TreeGrafter"/>
</dbReference>
<evidence type="ECO:0000256" key="3">
    <source>
        <dbReference type="ARBA" id="ARBA00022448"/>
    </source>
</evidence>
<feature type="repeat" description="Solcar" evidence="9">
    <location>
        <begin position="80"/>
        <end position="175"/>
    </location>
</feature>
<dbReference type="Proteomes" id="UP000719412">
    <property type="component" value="Unassembled WGS sequence"/>
</dbReference>
<keyword evidence="6" id="KW-1133">Transmembrane helix</keyword>
<dbReference type="EMBL" id="JABDTM020026797">
    <property type="protein sequence ID" value="KAH0811452.1"/>
    <property type="molecule type" value="Genomic_DNA"/>
</dbReference>
<reference evidence="11" key="2">
    <citation type="submission" date="2021-08" db="EMBL/GenBank/DDBJ databases">
        <authorList>
            <person name="Eriksson T."/>
        </authorList>
    </citation>
    <scope>NUCLEOTIDE SEQUENCE</scope>
    <source>
        <strain evidence="11">Stoneville</strain>
        <tissue evidence="11">Whole head</tissue>
    </source>
</reference>
<evidence type="ECO:0000256" key="9">
    <source>
        <dbReference type="PROSITE-ProRule" id="PRU00282"/>
    </source>
</evidence>
<evidence type="ECO:0000256" key="2">
    <source>
        <dbReference type="ARBA" id="ARBA00006375"/>
    </source>
</evidence>
<reference evidence="11" key="1">
    <citation type="journal article" date="2020" name="J Insects Food Feed">
        <title>The yellow mealworm (Tenebrio molitor) genome: a resource for the emerging insects as food and feed industry.</title>
        <authorList>
            <person name="Eriksson T."/>
            <person name="Andere A."/>
            <person name="Kelstrup H."/>
            <person name="Emery V."/>
            <person name="Picard C."/>
        </authorList>
    </citation>
    <scope>NUCLEOTIDE SEQUENCE</scope>
    <source>
        <strain evidence="11">Stoneville</strain>
        <tissue evidence="11">Whole head</tissue>
    </source>
</reference>
<feature type="repeat" description="Solcar" evidence="9">
    <location>
        <begin position="183"/>
        <end position="270"/>
    </location>
</feature>
<comment type="caution">
    <text evidence="11">The sequence shown here is derived from an EMBL/GenBank/DDBJ whole genome shotgun (WGS) entry which is preliminary data.</text>
</comment>
<evidence type="ECO:0000256" key="6">
    <source>
        <dbReference type="ARBA" id="ARBA00022989"/>
    </source>
</evidence>
<evidence type="ECO:0000256" key="1">
    <source>
        <dbReference type="ARBA" id="ARBA00004225"/>
    </source>
</evidence>
<evidence type="ECO:0000313" key="11">
    <source>
        <dbReference type="EMBL" id="KAH0811452.1"/>
    </source>
</evidence>
<sequence>MGLTIDDFIAGWIGGICGVIVGHPLDTMKVRQQTLGTTMFVAVRRTFKYERIRGFFKGMLFPLLAQTSKRNHDISITDQVAIRRVYVAGVAGGVFQVLITCPFEYIKTILQTRTGGRGSWKKHYEVPYTGSIDALLGIVRDRGFRGLFRGVTPMMLRDVPTSGLYTLTYEMLMYYNFSKCETPVLVKQSIAGGSAGIASWMFVIPLDVVKSRIQADNPANPVYRGMVDCFYKSYKSHGFSVFFRGAPAILVRTFLVNAVVFIGYEATLAATR</sequence>
<dbReference type="GO" id="GO:0005289">
    <property type="term" value="F:high-affinity L-arginine transmembrane transporter activity"/>
    <property type="evidence" value="ECO:0007669"/>
    <property type="project" value="TreeGrafter"/>
</dbReference>
<accession>A0A8J6HBQ0</accession>
<comment type="subcellular location">
    <subcellularLocation>
        <location evidence="1">Mitochondrion membrane</location>
        <topology evidence="1">Multi-pass membrane protein</topology>
    </subcellularLocation>
</comment>
<dbReference type="AlphaFoldDB" id="A0A8J6HBQ0"/>
<dbReference type="PANTHER" id="PTHR45624">
    <property type="entry name" value="MITOCHONDRIAL BASIC AMINO ACIDS TRANSPORTER-RELATED"/>
    <property type="match status" value="1"/>
</dbReference>
<dbReference type="Pfam" id="PF00153">
    <property type="entry name" value="Mito_carr"/>
    <property type="match status" value="3"/>
</dbReference>
<keyword evidence="7" id="KW-0496">Mitochondrion</keyword>
<proteinExistence type="inferred from homology"/>
<evidence type="ECO:0000313" key="12">
    <source>
        <dbReference type="Proteomes" id="UP000719412"/>
    </source>
</evidence>
<evidence type="ECO:0000256" key="8">
    <source>
        <dbReference type="ARBA" id="ARBA00023136"/>
    </source>
</evidence>
<keyword evidence="5" id="KW-0677">Repeat</keyword>
<comment type="similarity">
    <text evidence="2 10">Belongs to the mitochondrial carrier (TC 2.A.29) family.</text>
</comment>
<dbReference type="GO" id="GO:0031966">
    <property type="term" value="C:mitochondrial membrane"/>
    <property type="evidence" value="ECO:0007669"/>
    <property type="project" value="UniProtKB-SubCell"/>
</dbReference>
<dbReference type="PANTHER" id="PTHR45624:SF1">
    <property type="entry name" value="SD08189P"/>
    <property type="match status" value="1"/>
</dbReference>
<name>A0A8J6HBQ0_TENMO</name>
<dbReference type="InterPro" id="IPR018108">
    <property type="entry name" value="MCP_transmembrane"/>
</dbReference>
<gene>
    <name evidence="11" type="ORF">GEV33_011338</name>
</gene>
<evidence type="ECO:0000256" key="5">
    <source>
        <dbReference type="ARBA" id="ARBA00022737"/>
    </source>
</evidence>